<sequence length="216" mass="22001">MTTTRRTLAGCALVAAAAFALGAPAIAHAGGTKDPAYNNPPATMAPNQDGSEQDRPGSTLPGLDDDAPTVPDGALGDGGQNSESGAASCIKNIKLDIPSSPGGPAGFLPNGNEDMGVEYTVRIHNAGSSTCTIKTDSISLKVTGAGSKTCTPIVQNLTLAPKREEVISSKNGSWGHCVTDAVKRPGSYQIQAFVKQDGVVVKSNKQAFVAAVPGRR</sequence>
<feature type="chain" id="PRO_5004040440" description="DUF4232 domain-containing protein" evidence="2">
    <location>
        <begin position="30"/>
        <end position="216"/>
    </location>
</feature>
<dbReference type="EMBL" id="BAOP01000008">
    <property type="protein sequence ID" value="GAC79240.1"/>
    <property type="molecule type" value="Genomic_DNA"/>
</dbReference>
<evidence type="ECO:0000256" key="1">
    <source>
        <dbReference type="SAM" id="MobiDB-lite"/>
    </source>
</evidence>
<accession>M3UII1</accession>
<keyword evidence="2" id="KW-0732">Signal</keyword>
<evidence type="ECO:0008006" key="5">
    <source>
        <dbReference type="Google" id="ProtNLM"/>
    </source>
</evidence>
<reference evidence="3 4" key="1">
    <citation type="submission" date="2013-02" db="EMBL/GenBank/DDBJ databases">
        <title>Whole genome shotgun sequence of Gordonia malaquae NBRC 108250.</title>
        <authorList>
            <person name="Yoshida I."/>
            <person name="Hosoyama A."/>
            <person name="Tsuchikane K."/>
            <person name="Ando Y."/>
            <person name="Baba S."/>
            <person name="Ohji S."/>
            <person name="Hamada M."/>
            <person name="Tamura T."/>
            <person name="Yamazoe A."/>
            <person name="Yamazaki S."/>
            <person name="Fujita N."/>
        </authorList>
    </citation>
    <scope>NUCLEOTIDE SEQUENCE [LARGE SCALE GENOMIC DNA]</scope>
    <source>
        <strain evidence="3 4">NBRC 108250</strain>
    </source>
</reference>
<dbReference type="InterPro" id="IPR006311">
    <property type="entry name" value="TAT_signal"/>
</dbReference>
<organism evidence="3 4">
    <name type="scientific">Gordonia malaquae NBRC 108250</name>
    <dbReference type="NCBI Taxonomy" id="1223542"/>
    <lineage>
        <taxon>Bacteria</taxon>
        <taxon>Bacillati</taxon>
        <taxon>Actinomycetota</taxon>
        <taxon>Actinomycetes</taxon>
        <taxon>Mycobacteriales</taxon>
        <taxon>Gordoniaceae</taxon>
        <taxon>Gordonia</taxon>
    </lineage>
</organism>
<proteinExistence type="predicted"/>
<dbReference type="PROSITE" id="PS51318">
    <property type="entry name" value="TAT"/>
    <property type="match status" value="1"/>
</dbReference>
<comment type="caution">
    <text evidence="3">The sequence shown here is derived from an EMBL/GenBank/DDBJ whole genome shotgun (WGS) entry which is preliminary data.</text>
</comment>
<evidence type="ECO:0000256" key="2">
    <source>
        <dbReference type="SAM" id="SignalP"/>
    </source>
</evidence>
<dbReference type="AlphaFoldDB" id="M3UII1"/>
<protein>
    <recommendedName>
        <fullName evidence="5">DUF4232 domain-containing protein</fullName>
    </recommendedName>
</protein>
<evidence type="ECO:0000313" key="4">
    <source>
        <dbReference type="Proteomes" id="UP000035009"/>
    </source>
</evidence>
<dbReference type="Proteomes" id="UP000035009">
    <property type="component" value="Unassembled WGS sequence"/>
</dbReference>
<gene>
    <name evidence="3" type="ORF">GM1_008_00020</name>
</gene>
<keyword evidence="4" id="KW-1185">Reference proteome</keyword>
<feature type="signal peptide" evidence="2">
    <location>
        <begin position="1"/>
        <end position="29"/>
    </location>
</feature>
<feature type="region of interest" description="Disordered" evidence="1">
    <location>
        <begin position="32"/>
        <end position="84"/>
    </location>
</feature>
<dbReference type="RefSeq" id="WP_008377555.1">
    <property type="nucleotide sequence ID" value="NZ_BAOP01000008.1"/>
</dbReference>
<name>M3UII1_GORML</name>
<evidence type="ECO:0000313" key="3">
    <source>
        <dbReference type="EMBL" id="GAC79240.1"/>
    </source>
</evidence>